<feature type="active site" description="Proton acceptor" evidence="14">
    <location>
        <position position="62"/>
    </location>
</feature>
<keyword evidence="23" id="KW-1185">Reference proteome</keyword>
<evidence type="ECO:0000256" key="20">
    <source>
        <dbReference type="SAM" id="SignalP"/>
    </source>
</evidence>
<dbReference type="PROSITE" id="PS50873">
    <property type="entry name" value="PEROXIDASE_4"/>
    <property type="match status" value="1"/>
</dbReference>
<feature type="compositionally biased region" description="Basic and acidic residues" evidence="19">
    <location>
        <begin position="400"/>
        <end position="409"/>
    </location>
</feature>
<keyword evidence="13" id="KW-0376">Hydrogen peroxide</keyword>
<feature type="disulfide bond" evidence="18">
    <location>
        <begin position="197"/>
        <end position="228"/>
    </location>
</feature>
<feature type="binding site" evidence="15">
    <location>
        <position position="160"/>
    </location>
    <ligand>
        <name>substrate</name>
    </ligand>
</feature>
<dbReference type="PROSITE" id="PS00436">
    <property type="entry name" value="PEROXIDASE_2"/>
    <property type="match status" value="1"/>
</dbReference>
<dbReference type="AlphaFoldDB" id="A0A0E0HN88"/>
<keyword evidence="12" id="KW-0873">Pyrrolidone carboxylic acid</keyword>
<evidence type="ECO:0000256" key="14">
    <source>
        <dbReference type="PIRSR" id="PIRSR600823-1"/>
    </source>
</evidence>
<dbReference type="Proteomes" id="UP000006591">
    <property type="component" value="Chromosome 6"/>
</dbReference>
<dbReference type="Gene3D" id="1.10.520.10">
    <property type="match status" value="1"/>
</dbReference>
<evidence type="ECO:0000256" key="13">
    <source>
        <dbReference type="ARBA" id="ARBA00023324"/>
    </source>
</evidence>
<comment type="function">
    <text evidence="2">Removal of H(2)O(2), oxidation of toxic reductants, biosynthesis and degradation of lignin, suberization, auxin catabolism, response to environmental stresses such as wounding, pathogen attack and oxidative stress. These functions might be dependent on each isozyme/isoform in each plant tissue.</text>
</comment>
<evidence type="ECO:0000256" key="12">
    <source>
        <dbReference type="ARBA" id="ARBA00023283"/>
    </source>
</evidence>
<evidence type="ECO:0000256" key="9">
    <source>
        <dbReference type="ARBA" id="ARBA00023002"/>
    </source>
</evidence>
<dbReference type="GO" id="GO:0042744">
    <property type="term" value="P:hydrogen peroxide catabolic process"/>
    <property type="evidence" value="ECO:0007669"/>
    <property type="project" value="UniProtKB-KW"/>
</dbReference>
<proteinExistence type="inferred from homology"/>
<feature type="binding site" evidence="16">
    <location>
        <position position="70"/>
    </location>
    <ligand>
        <name>Ca(2+)</name>
        <dbReference type="ChEBI" id="CHEBI:29108"/>
        <label>1</label>
    </ligand>
</feature>
<dbReference type="PRINTS" id="PR00458">
    <property type="entry name" value="PEROXIDASE"/>
</dbReference>
<feature type="binding site" description="axial binding residue" evidence="16">
    <location>
        <position position="190"/>
    </location>
    <ligand>
        <name>heme b</name>
        <dbReference type="ChEBI" id="CHEBI:60344"/>
    </ligand>
    <ligandPart>
        <name>Fe</name>
        <dbReference type="ChEBI" id="CHEBI:18248"/>
    </ligandPart>
</feature>
<comment type="cofactor">
    <cofactor evidence="16">
        <name>heme b</name>
        <dbReference type="ChEBI" id="CHEBI:60344"/>
    </cofactor>
    <text evidence="16">Binds 1 heme b (iron(II)-protoporphyrin IX) group per subunit.</text>
</comment>
<feature type="compositionally biased region" description="Low complexity" evidence="19">
    <location>
        <begin position="379"/>
        <end position="394"/>
    </location>
</feature>
<feature type="chain" id="PRO_5002362085" description="peroxidase" evidence="20">
    <location>
        <begin position="21"/>
        <end position="957"/>
    </location>
</feature>
<dbReference type="PANTHER" id="PTHR31517:SF17">
    <property type="entry name" value="PEROXIDASE 6"/>
    <property type="match status" value="1"/>
</dbReference>
<feature type="signal peptide" evidence="20">
    <location>
        <begin position="1"/>
        <end position="20"/>
    </location>
</feature>
<feature type="binding site" evidence="16">
    <location>
        <position position="242"/>
    </location>
    <ligand>
        <name>Ca(2+)</name>
        <dbReference type="ChEBI" id="CHEBI:29108"/>
        <label>2</label>
    </ligand>
</feature>
<evidence type="ECO:0000313" key="23">
    <source>
        <dbReference type="Proteomes" id="UP000006591"/>
    </source>
</evidence>
<feature type="binding site" evidence="16">
    <location>
        <position position="72"/>
    </location>
    <ligand>
        <name>Ca(2+)</name>
        <dbReference type="ChEBI" id="CHEBI:29108"/>
        <label>1</label>
    </ligand>
</feature>
<dbReference type="GO" id="GO:0046872">
    <property type="term" value="F:metal ion binding"/>
    <property type="evidence" value="ECO:0007669"/>
    <property type="project" value="UniProtKB-KW"/>
</dbReference>
<protein>
    <recommendedName>
        <fullName evidence="4">peroxidase</fullName>
        <ecNumber evidence="4">1.11.1.7</ecNumber>
    </recommendedName>
</protein>
<evidence type="ECO:0000256" key="7">
    <source>
        <dbReference type="ARBA" id="ARBA00022723"/>
    </source>
</evidence>
<dbReference type="InterPro" id="IPR019793">
    <property type="entry name" value="Peroxidases_heam-ligand_BS"/>
</dbReference>
<evidence type="ECO:0000256" key="4">
    <source>
        <dbReference type="ARBA" id="ARBA00012313"/>
    </source>
</evidence>
<keyword evidence="8 16" id="KW-0106">Calcium</keyword>
<keyword evidence="5" id="KW-0575">Peroxidase</keyword>
<feature type="binding site" evidence="16">
    <location>
        <position position="66"/>
    </location>
    <ligand>
        <name>Ca(2+)</name>
        <dbReference type="ChEBI" id="CHEBI:29108"/>
        <label>1</label>
    </ligand>
</feature>
<feature type="disulfide bond" evidence="18">
    <location>
        <begin position="31"/>
        <end position="112"/>
    </location>
</feature>
<dbReference type="FunFam" id="3.80.10.10:FF:001374">
    <property type="entry name" value="RNI-like superfamily protein"/>
    <property type="match status" value="1"/>
</dbReference>
<comment type="cofactor">
    <cofactor evidence="16">
        <name>Ca(2+)</name>
        <dbReference type="ChEBI" id="CHEBI:29108"/>
    </cofactor>
    <text evidence="16">Binds 2 calcium ions per subunit.</text>
</comment>
<evidence type="ECO:0000259" key="21">
    <source>
        <dbReference type="PROSITE" id="PS50873"/>
    </source>
</evidence>
<name>A0A0E0HN88_ORYNI</name>
<reference evidence="22" key="2">
    <citation type="submission" date="2018-04" db="EMBL/GenBank/DDBJ databases">
        <title>OnivRS2 (Oryza nivara Reference Sequence Version 2).</title>
        <authorList>
            <person name="Zhang J."/>
            <person name="Kudrna D."/>
            <person name="Lee S."/>
            <person name="Talag J."/>
            <person name="Rajasekar S."/>
            <person name="Welchert J."/>
            <person name="Hsing Y.-I."/>
            <person name="Wing R.A."/>
        </authorList>
    </citation>
    <scope>NUCLEOTIDE SEQUENCE [LARGE SCALE GENOMIC DNA]</scope>
    <source>
        <strain evidence="22">SL10</strain>
    </source>
</reference>
<dbReference type="Gene3D" id="3.80.10.10">
    <property type="entry name" value="Ribonuclease Inhibitor"/>
    <property type="match status" value="5"/>
</dbReference>
<organism evidence="22">
    <name type="scientific">Oryza nivara</name>
    <name type="common">Indian wild rice</name>
    <name type="synonym">Oryza sativa f. spontanea</name>
    <dbReference type="NCBI Taxonomy" id="4536"/>
    <lineage>
        <taxon>Eukaryota</taxon>
        <taxon>Viridiplantae</taxon>
        <taxon>Streptophyta</taxon>
        <taxon>Embryophyta</taxon>
        <taxon>Tracheophyta</taxon>
        <taxon>Spermatophyta</taxon>
        <taxon>Magnoliopsida</taxon>
        <taxon>Liliopsida</taxon>
        <taxon>Poales</taxon>
        <taxon>Poaceae</taxon>
        <taxon>BOP clade</taxon>
        <taxon>Oryzoideae</taxon>
        <taxon>Oryzeae</taxon>
        <taxon>Oryzinae</taxon>
        <taxon>Oryza</taxon>
    </lineage>
</organism>
<dbReference type="FunFam" id="1.10.420.10:FF:000001">
    <property type="entry name" value="Peroxidase"/>
    <property type="match status" value="1"/>
</dbReference>
<evidence type="ECO:0000256" key="16">
    <source>
        <dbReference type="PIRSR" id="PIRSR600823-3"/>
    </source>
</evidence>
<comment type="similarity">
    <text evidence="3">Belongs to the peroxidase family. Ascorbate peroxidase subfamily.</text>
</comment>
<evidence type="ECO:0000256" key="8">
    <source>
        <dbReference type="ARBA" id="ARBA00022837"/>
    </source>
</evidence>
<keyword evidence="9" id="KW-0560">Oxidoreductase</keyword>
<dbReference type="GO" id="GO:0140825">
    <property type="term" value="F:lactoperoxidase activity"/>
    <property type="evidence" value="ECO:0007669"/>
    <property type="project" value="UniProtKB-EC"/>
</dbReference>
<dbReference type="SMART" id="SM00368">
    <property type="entry name" value="LRR_RI"/>
    <property type="match status" value="13"/>
</dbReference>
<feature type="binding site" evidence="16">
    <location>
        <position position="63"/>
    </location>
    <ligand>
        <name>Ca(2+)</name>
        <dbReference type="ChEBI" id="CHEBI:29108"/>
        <label>1</label>
    </ligand>
</feature>
<dbReference type="GO" id="GO:0006979">
    <property type="term" value="P:response to oxidative stress"/>
    <property type="evidence" value="ECO:0007669"/>
    <property type="project" value="InterPro"/>
</dbReference>
<keyword evidence="7 16" id="KW-0479">Metal-binding</keyword>
<dbReference type="InterPro" id="IPR032675">
    <property type="entry name" value="LRR_dom_sf"/>
</dbReference>
<dbReference type="STRING" id="4536.A0A0E0HN88"/>
<dbReference type="InterPro" id="IPR033905">
    <property type="entry name" value="Secretory_peroxidase"/>
</dbReference>
<accession>A0A0E0HN88</accession>
<reference evidence="22" key="1">
    <citation type="submission" date="2015-04" db="UniProtKB">
        <authorList>
            <consortium name="EnsemblPlants"/>
        </authorList>
    </citation>
    <scope>IDENTIFICATION</scope>
    <source>
        <strain evidence="22">SL10</strain>
    </source>
</reference>
<dbReference type="GO" id="GO:0020037">
    <property type="term" value="F:heme binding"/>
    <property type="evidence" value="ECO:0007669"/>
    <property type="project" value="InterPro"/>
</dbReference>
<feature type="binding site" evidence="16">
    <location>
        <position position="245"/>
    </location>
    <ligand>
        <name>Ca(2+)</name>
        <dbReference type="ChEBI" id="CHEBI:29108"/>
        <label>2</label>
    </ligand>
</feature>
<dbReference type="PRINTS" id="PR00461">
    <property type="entry name" value="PLPEROXIDASE"/>
</dbReference>
<sequence>MDTHLVVVLALLAAAAAAEAKMSADYYSKTCPRADRIIADVLAQKQISNPTTAAGVLRLFFHDCFVGGCDASVLVASTAAARSERDADVNLSLPGDAFDALARAKAALEVECPGVVSCADLLAVAERDLVTMTGGPYYPLRLGRKDGLSSSPSAPDAEIPHANLTVSRLVAVFAAKGFTVQDLVALSGAHTLGFSHCKEFAARIYGGSGGGADPTMNPALAKRLQEACRDYRRDPTIAAFNDVMTPGRFDNMYFVNLRRGLGLLATDQELYGDARTRPHVERYAANETAFFADFARAARRLSHHGVKNGANGEVGGGMNLPDLRVMWLGLAARGTMRWSGDDVVWSSLLLKPFVLIPSAPRRRHHHHLSLPTPPHRRLPSSSSSSRHASPASSSFAVTRAARELFDGSADRPPGGVGRGGARRREYRVEQGEAPPAAAAAAAVRGVSPYVVPAAAVLALSFVIWRVVQNLLPGKTKDQSSGESTPSGIMWSFAAGSNLSTSASFNAEKESRKNLNKFYKEIRTLKNVNMAGRQFGDEGLFFLAESLAYNKSAEEVDFSGNGITAVGIEAFDGILQINTALKSLNLSGNAIGDEGAKCLSDILVENVGIQKLLLNSTNIGDEGAKAISDMLKKNKTIRTLQLSNNTIEYSGFASIAEALLENNVLRSLFVNGNYGGPLGASSLAKGILGNKTLRELHLHGNGFGNEGVRALMSALSAHKGKTTVLDIGNNNITSEGSLHVAEFIKRTKSLLWLSLYMNDISDEGAEKVADALKQNKTISTVDLGGNNIHSKGVSAIAETLKDNSVVTTLELSYNPIGPEGVKALCDVLKFNGKIQTLKLGWCQIGVSGAEFVADCLKYNTTLSTLDLRANGLGDDGAICLARSFKIINESLTSLDLGFNEIRDDGAFALAQALKANEDLAVTSLNLANNFFTKFGQVALSEARDHVYEMSEKEIDIFF</sequence>
<dbReference type="FunFam" id="1.10.520.10:FF:000008">
    <property type="entry name" value="Peroxidase"/>
    <property type="match status" value="1"/>
</dbReference>
<feature type="binding site" evidence="16">
    <location>
        <position position="84"/>
    </location>
    <ligand>
        <name>Ca(2+)</name>
        <dbReference type="ChEBI" id="CHEBI:29108"/>
        <label>1</label>
    </ligand>
</feature>
<dbReference type="PANTHER" id="PTHR31517">
    <property type="match status" value="1"/>
</dbReference>
<keyword evidence="11 18" id="KW-1015">Disulfide bond</keyword>
<dbReference type="EnsemblPlants" id="ONIVA06G10170.1">
    <property type="protein sequence ID" value="ONIVA06G10170.1"/>
    <property type="gene ID" value="ONIVA06G10170"/>
</dbReference>
<feature type="disulfide bond" evidence="18">
    <location>
        <begin position="64"/>
        <end position="69"/>
    </location>
</feature>
<dbReference type="InterPro" id="IPR002016">
    <property type="entry name" value="Haem_peroxidase"/>
</dbReference>
<evidence type="ECO:0000256" key="18">
    <source>
        <dbReference type="PIRSR" id="PIRSR600823-5"/>
    </source>
</evidence>
<keyword evidence="10 16" id="KW-0408">Iron</keyword>
<dbReference type="Gramene" id="ONIVA06G10170.1">
    <property type="protein sequence ID" value="ONIVA06G10170.1"/>
    <property type="gene ID" value="ONIVA06G10170"/>
</dbReference>
<feature type="domain" description="Plant heme peroxidase family profile" evidence="21">
    <location>
        <begin position="21"/>
        <end position="314"/>
    </location>
</feature>
<dbReference type="InterPro" id="IPR001611">
    <property type="entry name" value="Leu-rich_rpt"/>
</dbReference>
<dbReference type="eggNOG" id="KOG4308">
    <property type="taxonomic scope" value="Eukaryota"/>
</dbReference>
<comment type="catalytic activity">
    <reaction evidence="1">
        <text>2 a phenolic donor + H2O2 = 2 a phenolic radical donor + 2 H2O</text>
        <dbReference type="Rhea" id="RHEA:56136"/>
        <dbReference type="ChEBI" id="CHEBI:15377"/>
        <dbReference type="ChEBI" id="CHEBI:16240"/>
        <dbReference type="ChEBI" id="CHEBI:139520"/>
        <dbReference type="ChEBI" id="CHEBI:139521"/>
        <dbReference type="EC" id="1.11.1.7"/>
    </reaction>
</comment>
<evidence type="ECO:0000256" key="1">
    <source>
        <dbReference type="ARBA" id="ARBA00000189"/>
    </source>
</evidence>
<evidence type="ECO:0000256" key="6">
    <source>
        <dbReference type="ARBA" id="ARBA00022617"/>
    </source>
</evidence>
<dbReference type="EC" id="1.11.1.7" evidence="4"/>
<dbReference type="Gene3D" id="1.10.420.10">
    <property type="entry name" value="Peroxidase, domain 2"/>
    <property type="match status" value="1"/>
</dbReference>
<evidence type="ECO:0000256" key="17">
    <source>
        <dbReference type="PIRSR" id="PIRSR600823-4"/>
    </source>
</evidence>
<dbReference type="InterPro" id="IPR000823">
    <property type="entry name" value="Peroxidase_pln"/>
</dbReference>
<evidence type="ECO:0000256" key="19">
    <source>
        <dbReference type="SAM" id="MobiDB-lite"/>
    </source>
</evidence>
<evidence type="ECO:0000256" key="10">
    <source>
        <dbReference type="ARBA" id="ARBA00023004"/>
    </source>
</evidence>
<feature type="site" description="Transition state stabilizer" evidence="17">
    <location>
        <position position="58"/>
    </location>
</feature>
<dbReference type="Pfam" id="PF00141">
    <property type="entry name" value="peroxidase"/>
    <property type="match status" value="1"/>
</dbReference>
<keyword evidence="20" id="KW-0732">Signal</keyword>
<evidence type="ECO:0000256" key="3">
    <source>
        <dbReference type="ARBA" id="ARBA00006873"/>
    </source>
</evidence>
<evidence type="ECO:0000313" key="22">
    <source>
        <dbReference type="EnsemblPlants" id="ONIVA06G10170.1"/>
    </source>
</evidence>
<feature type="binding site" evidence="16">
    <location>
        <position position="191"/>
    </location>
    <ligand>
        <name>Ca(2+)</name>
        <dbReference type="ChEBI" id="CHEBI:29108"/>
        <label>2</label>
    </ligand>
</feature>
<dbReference type="HOGENOM" id="CLU_017147_4_0_1"/>
<evidence type="ECO:0000256" key="15">
    <source>
        <dbReference type="PIRSR" id="PIRSR600823-2"/>
    </source>
</evidence>
<keyword evidence="6" id="KW-0349">Heme</keyword>
<feature type="compositionally biased region" description="Basic residues" evidence="19">
    <location>
        <begin position="362"/>
        <end position="378"/>
    </location>
</feature>
<dbReference type="InterPro" id="IPR010255">
    <property type="entry name" value="Haem_peroxidase_sf"/>
</dbReference>
<evidence type="ECO:0000256" key="11">
    <source>
        <dbReference type="ARBA" id="ARBA00023157"/>
    </source>
</evidence>
<dbReference type="PROSITE" id="PS00435">
    <property type="entry name" value="PEROXIDASE_1"/>
    <property type="match status" value="1"/>
</dbReference>
<dbReference type="CDD" id="cd00693">
    <property type="entry name" value="secretory_peroxidase"/>
    <property type="match status" value="1"/>
</dbReference>
<feature type="binding site" evidence="16">
    <location>
        <position position="250"/>
    </location>
    <ligand>
        <name>Ca(2+)</name>
        <dbReference type="ChEBI" id="CHEBI:29108"/>
        <label>2</label>
    </ligand>
</feature>
<dbReference type="Pfam" id="PF13516">
    <property type="entry name" value="LRR_6"/>
    <property type="match status" value="10"/>
</dbReference>
<feature type="binding site" evidence="16">
    <location>
        <position position="68"/>
    </location>
    <ligand>
        <name>Ca(2+)</name>
        <dbReference type="ChEBI" id="CHEBI:29108"/>
        <label>1</label>
    </ligand>
</feature>
<dbReference type="SUPFAM" id="SSF48113">
    <property type="entry name" value="Heme-dependent peroxidases"/>
    <property type="match status" value="1"/>
</dbReference>
<feature type="region of interest" description="Disordered" evidence="19">
    <location>
        <begin position="362"/>
        <end position="429"/>
    </location>
</feature>
<dbReference type="SUPFAM" id="SSF52047">
    <property type="entry name" value="RNI-like"/>
    <property type="match status" value="2"/>
</dbReference>
<dbReference type="InterPro" id="IPR019794">
    <property type="entry name" value="Peroxidases_AS"/>
</dbReference>
<evidence type="ECO:0000256" key="5">
    <source>
        <dbReference type="ARBA" id="ARBA00022559"/>
    </source>
</evidence>
<evidence type="ECO:0000256" key="2">
    <source>
        <dbReference type="ARBA" id="ARBA00002322"/>
    </source>
</evidence>